<keyword evidence="5 6" id="KW-0472">Membrane</keyword>
<dbReference type="AlphaFoldDB" id="A0A5S5BGK4"/>
<evidence type="ECO:0000313" key="8">
    <source>
        <dbReference type="Proteomes" id="UP000324282"/>
    </source>
</evidence>
<feature type="transmembrane region" description="Helical" evidence="6">
    <location>
        <begin position="12"/>
        <end position="30"/>
    </location>
</feature>
<evidence type="ECO:0000256" key="3">
    <source>
        <dbReference type="ARBA" id="ARBA00022692"/>
    </source>
</evidence>
<dbReference type="OrthoDB" id="5240734at2"/>
<feature type="transmembrane region" description="Helical" evidence="6">
    <location>
        <begin position="345"/>
        <end position="367"/>
    </location>
</feature>
<comment type="subcellular location">
    <subcellularLocation>
        <location evidence="1">Cell membrane</location>
        <topology evidence="1">Multi-pass membrane protein</topology>
    </subcellularLocation>
</comment>
<dbReference type="InterPro" id="IPR050833">
    <property type="entry name" value="Poly_Biosynth_Transport"/>
</dbReference>
<accession>A0A5S5BGK4</accession>
<feature type="transmembrane region" description="Helical" evidence="6">
    <location>
        <begin position="236"/>
        <end position="257"/>
    </location>
</feature>
<protein>
    <recommendedName>
        <fullName evidence="9">Oligosaccharide flippase family protein</fullName>
    </recommendedName>
</protein>
<feature type="transmembrane region" description="Helical" evidence="6">
    <location>
        <begin position="36"/>
        <end position="61"/>
    </location>
</feature>
<evidence type="ECO:0000256" key="5">
    <source>
        <dbReference type="ARBA" id="ARBA00023136"/>
    </source>
</evidence>
<comment type="caution">
    <text evidence="7">The sequence shown here is derived from an EMBL/GenBank/DDBJ whole genome shotgun (WGS) entry which is preliminary data.</text>
</comment>
<feature type="transmembrane region" description="Helical" evidence="6">
    <location>
        <begin position="205"/>
        <end position="224"/>
    </location>
</feature>
<dbReference type="PANTHER" id="PTHR30250">
    <property type="entry name" value="PST FAMILY PREDICTED COLANIC ACID TRANSPORTER"/>
    <property type="match status" value="1"/>
</dbReference>
<feature type="transmembrane region" description="Helical" evidence="6">
    <location>
        <begin position="287"/>
        <end position="309"/>
    </location>
</feature>
<keyword evidence="2" id="KW-1003">Cell membrane</keyword>
<feature type="transmembrane region" description="Helical" evidence="6">
    <location>
        <begin position="110"/>
        <end position="130"/>
    </location>
</feature>
<feature type="transmembrane region" description="Helical" evidence="6">
    <location>
        <begin position="373"/>
        <end position="390"/>
    </location>
</feature>
<keyword evidence="4 6" id="KW-1133">Transmembrane helix</keyword>
<gene>
    <name evidence="7" type="ORF">A9A72_122591</name>
</gene>
<keyword evidence="3 6" id="KW-0812">Transmembrane</keyword>
<dbReference type="GO" id="GO:0005886">
    <property type="term" value="C:plasma membrane"/>
    <property type="evidence" value="ECO:0007669"/>
    <property type="project" value="UniProtKB-SubCell"/>
</dbReference>
<dbReference type="RefSeq" id="WP_148924840.1">
    <property type="nucleotide sequence ID" value="NZ_VNHQ01000012.1"/>
</dbReference>
<evidence type="ECO:0000313" key="7">
    <source>
        <dbReference type="EMBL" id="TYP65456.1"/>
    </source>
</evidence>
<name>A0A5S5BGK4_STUST</name>
<evidence type="ECO:0000256" key="4">
    <source>
        <dbReference type="ARBA" id="ARBA00022989"/>
    </source>
</evidence>
<evidence type="ECO:0000256" key="2">
    <source>
        <dbReference type="ARBA" id="ARBA00022475"/>
    </source>
</evidence>
<feature type="transmembrane region" description="Helical" evidence="6">
    <location>
        <begin position="82"/>
        <end position="104"/>
    </location>
</feature>
<proteinExistence type="predicted"/>
<feature type="transmembrane region" description="Helical" evidence="6">
    <location>
        <begin position="170"/>
        <end position="193"/>
    </location>
</feature>
<sequence length="400" mass="45083">MIKRIIEIFISRGLAAAGTVLLTMAVPIFYNVDEAATFFTGFALLYILSIVARCGFDIYILRESAVQFGETKKTIEVSHISLLFITIIISILIAVFWFFLRFYFLSLDHYAWVMWTLPAFSGLGLISFYLRGSGNEIWAALTEPGSLSLLTVIVLFYIKLTGNENPDLTYSFTVIAWGVFFFNLTIFCLKYKIINSCRPNVKRDFLASYIYFINQLASYVSQWFPVFLFNYFDKDLVVYFSVANRLATIVTFVGATIDSFSAPRFSAYWKASDLTGIIIFKSKMRRLASIVSVAAFLLVLAASLGYGLLSEFDQIFFVLVITLLLGYSMSIGMGPNGYLLIMTNYSYYATKVTVVGCLMIIIAAAFFSYFGQGLAVVGAVSLVTVFRSYFFKRKVDQVIK</sequence>
<dbReference type="PANTHER" id="PTHR30250:SF11">
    <property type="entry name" value="O-ANTIGEN TRANSPORTER-RELATED"/>
    <property type="match status" value="1"/>
</dbReference>
<evidence type="ECO:0008006" key="9">
    <source>
        <dbReference type="Google" id="ProtNLM"/>
    </source>
</evidence>
<organism evidence="7 8">
    <name type="scientific">Stutzerimonas stutzeri</name>
    <name type="common">Pseudomonas stutzeri</name>
    <dbReference type="NCBI Taxonomy" id="316"/>
    <lineage>
        <taxon>Bacteria</taxon>
        <taxon>Pseudomonadati</taxon>
        <taxon>Pseudomonadota</taxon>
        <taxon>Gammaproteobacteria</taxon>
        <taxon>Pseudomonadales</taxon>
        <taxon>Pseudomonadaceae</taxon>
        <taxon>Stutzerimonas</taxon>
    </lineage>
</organism>
<dbReference type="Proteomes" id="UP000324282">
    <property type="component" value="Unassembled WGS sequence"/>
</dbReference>
<dbReference type="EMBL" id="VNHQ01000012">
    <property type="protein sequence ID" value="TYP65456.1"/>
    <property type="molecule type" value="Genomic_DNA"/>
</dbReference>
<feature type="transmembrane region" description="Helical" evidence="6">
    <location>
        <begin position="137"/>
        <end position="158"/>
    </location>
</feature>
<feature type="transmembrane region" description="Helical" evidence="6">
    <location>
        <begin position="315"/>
        <end position="333"/>
    </location>
</feature>
<evidence type="ECO:0000256" key="6">
    <source>
        <dbReference type="SAM" id="Phobius"/>
    </source>
</evidence>
<reference evidence="7 8" key="1">
    <citation type="submission" date="2019-07" db="EMBL/GenBank/DDBJ databases">
        <title>Deep subsurface shale carbon reservoir microbial communities from Ohio and West Virginia, USA.</title>
        <authorList>
            <person name="Wrighton K."/>
        </authorList>
    </citation>
    <scope>NUCLEOTIDE SEQUENCE [LARGE SCALE GENOMIC DNA]</scope>
    <source>
        <strain evidence="7 8">NP_8Ht</strain>
    </source>
</reference>
<evidence type="ECO:0000256" key="1">
    <source>
        <dbReference type="ARBA" id="ARBA00004651"/>
    </source>
</evidence>